<keyword evidence="1" id="KW-1133">Transmembrane helix</keyword>
<name>A0A3E4YBM1_9FIRM</name>
<evidence type="ECO:0000313" key="2">
    <source>
        <dbReference type="EMBL" id="RGM72139.1"/>
    </source>
</evidence>
<comment type="caution">
    <text evidence="2">The sequence shown here is derived from an EMBL/GenBank/DDBJ whole genome shotgun (WGS) entry which is preliminary data.</text>
</comment>
<feature type="transmembrane region" description="Helical" evidence="1">
    <location>
        <begin position="42"/>
        <end position="60"/>
    </location>
</feature>
<dbReference type="EMBL" id="QSTP01000005">
    <property type="protein sequence ID" value="RGM72139.1"/>
    <property type="molecule type" value="Genomic_DNA"/>
</dbReference>
<evidence type="ECO:0000256" key="1">
    <source>
        <dbReference type="SAM" id="Phobius"/>
    </source>
</evidence>
<sequence>MEQLVYAATIPYFATIILFIFGGAFLGVIILMFVFYDEDKKIIITLLAVGIILLALGYYCKNIYSRYNNQIKSIVKDVIAREYPDATEFRFELDMGYFTENDIEYKIQYKKTISNEEKLIITVNDFIAPDNNKSIKTLDIPKETKNNESTNN</sequence>
<dbReference type="Proteomes" id="UP000260758">
    <property type="component" value="Unassembled WGS sequence"/>
</dbReference>
<keyword evidence="1" id="KW-0812">Transmembrane</keyword>
<gene>
    <name evidence="2" type="ORF">DXB99_06265</name>
</gene>
<keyword evidence="1" id="KW-0472">Membrane</keyword>
<proteinExistence type="predicted"/>
<feature type="transmembrane region" description="Helical" evidence="1">
    <location>
        <begin position="12"/>
        <end position="36"/>
    </location>
</feature>
<reference evidence="2 3" key="1">
    <citation type="submission" date="2018-08" db="EMBL/GenBank/DDBJ databases">
        <title>A genome reference for cultivated species of the human gut microbiota.</title>
        <authorList>
            <person name="Zou Y."/>
            <person name="Xue W."/>
            <person name="Luo G."/>
        </authorList>
    </citation>
    <scope>NUCLEOTIDE SEQUENCE [LARGE SCALE GENOMIC DNA]</scope>
    <source>
        <strain evidence="2 3">OM07-13</strain>
    </source>
</reference>
<dbReference type="RefSeq" id="WP_117718648.1">
    <property type="nucleotide sequence ID" value="NZ_QSTP01000005.1"/>
</dbReference>
<evidence type="ECO:0000313" key="3">
    <source>
        <dbReference type="Proteomes" id="UP000260758"/>
    </source>
</evidence>
<organism evidence="2 3">
    <name type="scientific">Agathobacter rectalis</name>
    <dbReference type="NCBI Taxonomy" id="39491"/>
    <lineage>
        <taxon>Bacteria</taxon>
        <taxon>Bacillati</taxon>
        <taxon>Bacillota</taxon>
        <taxon>Clostridia</taxon>
        <taxon>Lachnospirales</taxon>
        <taxon>Lachnospiraceae</taxon>
        <taxon>Agathobacter</taxon>
    </lineage>
</organism>
<accession>A0A3E4YBM1</accession>
<protein>
    <submittedName>
        <fullName evidence="2">Uncharacterized protein</fullName>
    </submittedName>
</protein>
<dbReference type="AlphaFoldDB" id="A0A3E4YBM1"/>